<protein>
    <submittedName>
        <fullName evidence="2">GNAT family N-acetyltransferase</fullName>
        <ecNumber evidence="2">2.3.-.-</ecNumber>
    </submittedName>
</protein>
<evidence type="ECO:0000259" key="1">
    <source>
        <dbReference type="PROSITE" id="PS51186"/>
    </source>
</evidence>
<dbReference type="Pfam" id="PF13302">
    <property type="entry name" value="Acetyltransf_3"/>
    <property type="match status" value="1"/>
</dbReference>
<keyword evidence="3" id="KW-1185">Reference proteome</keyword>
<dbReference type="Gene3D" id="3.40.630.30">
    <property type="match status" value="1"/>
</dbReference>
<accession>A0ABV5PGG9</accession>
<dbReference type="InterPro" id="IPR000182">
    <property type="entry name" value="GNAT_dom"/>
</dbReference>
<keyword evidence="2" id="KW-0012">Acyltransferase</keyword>
<feature type="domain" description="N-acetyltransferase" evidence="1">
    <location>
        <begin position="34"/>
        <end position="195"/>
    </location>
</feature>
<dbReference type="RefSeq" id="WP_345229021.1">
    <property type="nucleotide sequence ID" value="NZ_BAAAXE010000015.1"/>
</dbReference>
<dbReference type="PANTHER" id="PTHR43792">
    <property type="entry name" value="GNAT FAMILY, PUTATIVE (AFU_ORTHOLOGUE AFUA_3G00765)-RELATED-RELATED"/>
    <property type="match status" value="1"/>
</dbReference>
<evidence type="ECO:0000313" key="2">
    <source>
        <dbReference type="EMBL" id="MFB9522310.1"/>
    </source>
</evidence>
<dbReference type="GO" id="GO:0016746">
    <property type="term" value="F:acyltransferase activity"/>
    <property type="evidence" value="ECO:0007669"/>
    <property type="project" value="UniProtKB-KW"/>
</dbReference>
<reference evidence="2 3" key="1">
    <citation type="submission" date="2024-09" db="EMBL/GenBank/DDBJ databases">
        <authorList>
            <person name="Sun Q."/>
            <person name="Mori K."/>
        </authorList>
    </citation>
    <scope>NUCLEOTIDE SEQUENCE [LARGE SCALE GENOMIC DNA]</scope>
    <source>
        <strain evidence="2 3">JCM 4362</strain>
    </source>
</reference>
<dbReference type="InterPro" id="IPR016181">
    <property type="entry name" value="Acyl_CoA_acyltransferase"/>
</dbReference>
<name>A0ABV5PGG9_STRCM</name>
<gene>
    <name evidence="2" type="ORF">ACFFTU_20400</name>
</gene>
<dbReference type="EMBL" id="JBHMCR010000009">
    <property type="protein sequence ID" value="MFB9522310.1"/>
    <property type="molecule type" value="Genomic_DNA"/>
</dbReference>
<evidence type="ECO:0000313" key="3">
    <source>
        <dbReference type="Proteomes" id="UP001589718"/>
    </source>
</evidence>
<organism evidence="2 3">
    <name type="scientific">Streptomyces cremeus</name>
    <dbReference type="NCBI Taxonomy" id="66881"/>
    <lineage>
        <taxon>Bacteria</taxon>
        <taxon>Bacillati</taxon>
        <taxon>Actinomycetota</taxon>
        <taxon>Actinomycetes</taxon>
        <taxon>Kitasatosporales</taxon>
        <taxon>Streptomycetaceae</taxon>
        <taxon>Streptomyces</taxon>
    </lineage>
</organism>
<dbReference type="PROSITE" id="PS51186">
    <property type="entry name" value="GNAT"/>
    <property type="match status" value="1"/>
</dbReference>
<dbReference type="InterPro" id="IPR051531">
    <property type="entry name" value="N-acetyltransferase"/>
</dbReference>
<dbReference type="EC" id="2.3.-.-" evidence="2"/>
<proteinExistence type="predicted"/>
<dbReference type="PANTHER" id="PTHR43792:SF1">
    <property type="entry name" value="N-ACETYLTRANSFERASE DOMAIN-CONTAINING PROTEIN"/>
    <property type="match status" value="1"/>
</dbReference>
<dbReference type="Proteomes" id="UP001589718">
    <property type="component" value="Unassembled WGS sequence"/>
</dbReference>
<sequence>MTLTPPVAPAVASVPSAVPSAVPSSAPSRALPAVRLRVPVEEDAYAWYDVFKNAEVMEFFGGKLKGVSVYEELTARQRKHDAELGYCLWTLLDEDDRVIGFTGAQPWPHTHYGPVGEIEIGWRLGREFWGRGYAAAAAREAVARVRAAGVPEVVAVVDVRNARSIAVAERLGMREAEPFVVPGAGREGRCFRLTL</sequence>
<keyword evidence="2" id="KW-0808">Transferase</keyword>
<dbReference type="SUPFAM" id="SSF55729">
    <property type="entry name" value="Acyl-CoA N-acyltransferases (Nat)"/>
    <property type="match status" value="1"/>
</dbReference>
<comment type="caution">
    <text evidence="2">The sequence shown here is derived from an EMBL/GenBank/DDBJ whole genome shotgun (WGS) entry which is preliminary data.</text>
</comment>